<proteinExistence type="inferred from homology"/>
<comment type="similarity">
    <text evidence="1">Belongs to the LysR transcriptional regulatory family.</text>
</comment>
<dbReference type="Gene3D" id="1.10.10.10">
    <property type="entry name" value="Winged helix-like DNA-binding domain superfamily/Winged helix DNA-binding domain"/>
    <property type="match status" value="1"/>
</dbReference>
<dbReference type="PANTHER" id="PTHR30126">
    <property type="entry name" value="HTH-TYPE TRANSCRIPTIONAL REGULATOR"/>
    <property type="match status" value="1"/>
</dbReference>
<dbReference type="EMBL" id="JARMQG010000015">
    <property type="protein sequence ID" value="MED3561324.1"/>
    <property type="molecule type" value="Genomic_DNA"/>
</dbReference>
<evidence type="ECO:0000313" key="6">
    <source>
        <dbReference type="EMBL" id="MED3561324.1"/>
    </source>
</evidence>
<dbReference type="PROSITE" id="PS50931">
    <property type="entry name" value="HTH_LYSR"/>
    <property type="match status" value="1"/>
</dbReference>
<protein>
    <submittedName>
        <fullName evidence="6">LysR family transcriptional regulator</fullName>
    </submittedName>
</protein>
<dbReference type="SUPFAM" id="SSF46785">
    <property type="entry name" value="Winged helix' DNA-binding domain"/>
    <property type="match status" value="1"/>
</dbReference>
<keyword evidence="2" id="KW-0805">Transcription regulation</keyword>
<evidence type="ECO:0000259" key="5">
    <source>
        <dbReference type="PROSITE" id="PS50931"/>
    </source>
</evidence>
<keyword evidence="7" id="KW-1185">Reference proteome</keyword>
<dbReference type="Gene3D" id="3.40.190.290">
    <property type="match status" value="1"/>
</dbReference>
<evidence type="ECO:0000256" key="1">
    <source>
        <dbReference type="ARBA" id="ARBA00009437"/>
    </source>
</evidence>
<evidence type="ECO:0000256" key="2">
    <source>
        <dbReference type="ARBA" id="ARBA00023015"/>
    </source>
</evidence>
<dbReference type="Proteomes" id="UP001330749">
    <property type="component" value="Unassembled WGS sequence"/>
</dbReference>
<sequence>MDIKWLKTFVIAARHENFRKASEELFLTQPAVTKHIKRLEEYLHISLFERRGKNVSLTPAGTKFLPSAIKILKRYEEEMEEFEGWKQGYNRKLKIAVAPQIAASILPSFLSIFIEQHPNIEVIINVVRSFEIGEEISSGKADIGLSRMKPVQTDLSSEVIHRDPVILAAPNLKDKERHKSHINEENVLKQYRLLTDNHPAYWDSLLAEVKRYYPRVRTIPVTQMEITKRFIEIGLGVSYLPLSIVHEELKNRKIFEIKPDKIVPPVSLTYVIAKLETPEAKEFISSLKKWLKESE</sequence>
<dbReference type="Pfam" id="PF03466">
    <property type="entry name" value="LysR_substrate"/>
    <property type="match status" value="1"/>
</dbReference>
<dbReference type="SUPFAM" id="SSF53850">
    <property type="entry name" value="Periplasmic binding protein-like II"/>
    <property type="match status" value="1"/>
</dbReference>
<dbReference type="InterPro" id="IPR036390">
    <property type="entry name" value="WH_DNA-bd_sf"/>
</dbReference>
<evidence type="ECO:0000313" key="7">
    <source>
        <dbReference type="Proteomes" id="UP001330749"/>
    </source>
</evidence>
<dbReference type="InterPro" id="IPR036388">
    <property type="entry name" value="WH-like_DNA-bd_sf"/>
</dbReference>
<dbReference type="Pfam" id="PF00126">
    <property type="entry name" value="HTH_1"/>
    <property type="match status" value="1"/>
</dbReference>
<name>A0ABU6N533_9BACI</name>
<comment type="caution">
    <text evidence="6">The sequence shown here is derived from an EMBL/GenBank/DDBJ whole genome shotgun (WGS) entry which is preliminary data.</text>
</comment>
<dbReference type="InterPro" id="IPR005119">
    <property type="entry name" value="LysR_subst-bd"/>
</dbReference>
<keyword evidence="3" id="KW-0238">DNA-binding</keyword>
<gene>
    <name evidence="6" type="ORF">P4447_02015</name>
</gene>
<organism evidence="6 7">
    <name type="scientific">Bacillus xiapuensis</name>
    <dbReference type="NCBI Taxonomy" id="2014075"/>
    <lineage>
        <taxon>Bacteria</taxon>
        <taxon>Bacillati</taxon>
        <taxon>Bacillota</taxon>
        <taxon>Bacilli</taxon>
        <taxon>Bacillales</taxon>
        <taxon>Bacillaceae</taxon>
        <taxon>Bacillus</taxon>
    </lineage>
</organism>
<dbReference type="RefSeq" id="WP_327966177.1">
    <property type="nucleotide sequence ID" value="NZ_JARMQG010000015.1"/>
</dbReference>
<reference evidence="6 7" key="1">
    <citation type="submission" date="2023-03" db="EMBL/GenBank/DDBJ databases">
        <title>Bacillus Genome Sequencing.</title>
        <authorList>
            <person name="Dunlap C."/>
        </authorList>
    </citation>
    <scope>NUCLEOTIDE SEQUENCE [LARGE SCALE GENOMIC DNA]</scope>
    <source>
        <strain evidence="6 7">B-14544</strain>
    </source>
</reference>
<dbReference type="InterPro" id="IPR000847">
    <property type="entry name" value="LysR_HTH_N"/>
</dbReference>
<dbReference type="PANTHER" id="PTHR30126:SF64">
    <property type="entry name" value="HTH-TYPE TRANSCRIPTIONAL REGULATOR CITR"/>
    <property type="match status" value="1"/>
</dbReference>
<keyword evidence="4" id="KW-0804">Transcription</keyword>
<evidence type="ECO:0000256" key="3">
    <source>
        <dbReference type="ARBA" id="ARBA00023125"/>
    </source>
</evidence>
<feature type="domain" description="HTH lysR-type" evidence="5">
    <location>
        <begin position="1"/>
        <end position="58"/>
    </location>
</feature>
<dbReference type="CDD" id="cd05466">
    <property type="entry name" value="PBP2_LTTR_substrate"/>
    <property type="match status" value="1"/>
</dbReference>
<evidence type="ECO:0000256" key="4">
    <source>
        <dbReference type="ARBA" id="ARBA00023163"/>
    </source>
</evidence>
<dbReference type="PRINTS" id="PR00039">
    <property type="entry name" value="HTHLYSR"/>
</dbReference>
<accession>A0ABU6N533</accession>